<dbReference type="InterPro" id="IPR051673">
    <property type="entry name" value="SSDNA_exonuclease_RecJ"/>
</dbReference>
<dbReference type="InterPro" id="IPR003156">
    <property type="entry name" value="DHHA1_dom"/>
</dbReference>
<dbReference type="Gene3D" id="3.10.310.30">
    <property type="match status" value="1"/>
</dbReference>
<evidence type="ECO:0000259" key="7">
    <source>
        <dbReference type="Pfam" id="PF02272"/>
    </source>
</evidence>
<evidence type="ECO:0000259" key="6">
    <source>
        <dbReference type="Pfam" id="PF01368"/>
    </source>
</evidence>
<feature type="domain" description="DDH" evidence="6">
    <location>
        <begin position="74"/>
        <end position="229"/>
    </location>
</feature>
<gene>
    <name evidence="9" type="ORF">DFR34_12510</name>
</gene>
<feature type="domain" description="RecJ OB" evidence="8">
    <location>
        <begin position="461"/>
        <end position="557"/>
    </location>
</feature>
<evidence type="ECO:0000256" key="2">
    <source>
        <dbReference type="ARBA" id="ARBA00019841"/>
    </source>
</evidence>
<evidence type="ECO:0000313" key="9">
    <source>
        <dbReference type="EMBL" id="PXX75773.1"/>
    </source>
</evidence>
<evidence type="ECO:0000256" key="4">
    <source>
        <dbReference type="ARBA" id="ARBA00022801"/>
    </source>
</evidence>
<keyword evidence="3" id="KW-0540">Nuclease</keyword>
<dbReference type="Proteomes" id="UP000247555">
    <property type="component" value="Unassembled WGS sequence"/>
</dbReference>
<dbReference type="GO" id="GO:0006310">
    <property type="term" value="P:DNA recombination"/>
    <property type="evidence" value="ECO:0007669"/>
    <property type="project" value="InterPro"/>
</dbReference>
<dbReference type="GO" id="GO:0008409">
    <property type="term" value="F:5'-3' exonuclease activity"/>
    <property type="evidence" value="ECO:0007669"/>
    <property type="project" value="InterPro"/>
</dbReference>
<evidence type="ECO:0000256" key="5">
    <source>
        <dbReference type="ARBA" id="ARBA00022839"/>
    </source>
</evidence>
<keyword evidence="10" id="KW-1185">Reference proteome</keyword>
<dbReference type="PANTHER" id="PTHR30255:SF2">
    <property type="entry name" value="SINGLE-STRANDED-DNA-SPECIFIC EXONUCLEASE RECJ"/>
    <property type="match status" value="1"/>
</dbReference>
<reference evidence="9 10" key="1">
    <citation type="submission" date="2018-05" db="EMBL/GenBank/DDBJ databases">
        <title>Genomic Encyclopedia of Type Strains, Phase IV (KMG-IV): sequencing the most valuable type-strain genomes for metagenomic binning, comparative biology and taxonomic classification.</title>
        <authorList>
            <person name="Goeker M."/>
        </authorList>
    </citation>
    <scope>NUCLEOTIDE SEQUENCE [LARGE SCALE GENOMIC DNA]</scope>
    <source>
        <strain evidence="9 10">DSM 29661</strain>
    </source>
</reference>
<keyword evidence="5 9" id="KW-0269">Exonuclease</keyword>
<dbReference type="SUPFAM" id="SSF64182">
    <property type="entry name" value="DHH phosphoesterases"/>
    <property type="match status" value="1"/>
</dbReference>
<dbReference type="InterPro" id="IPR001667">
    <property type="entry name" value="DDH_dom"/>
</dbReference>
<dbReference type="NCBIfam" id="TIGR00644">
    <property type="entry name" value="recJ"/>
    <property type="match status" value="1"/>
</dbReference>
<name>A0A318KDN4_9NEIS</name>
<comment type="caution">
    <text evidence="9">The sequence shown here is derived from an EMBL/GenBank/DDBJ whole genome shotgun (WGS) entry which is preliminary data.</text>
</comment>
<dbReference type="GO" id="GO:0003676">
    <property type="term" value="F:nucleic acid binding"/>
    <property type="evidence" value="ECO:0007669"/>
    <property type="project" value="InterPro"/>
</dbReference>
<dbReference type="GO" id="GO:0006281">
    <property type="term" value="P:DNA repair"/>
    <property type="evidence" value="ECO:0007669"/>
    <property type="project" value="InterPro"/>
</dbReference>
<accession>A0A318KDN4</accession>
<comment type="similarity">
    <text evidence="1">Belongs to the RecJ family.</text>
</comment>
<dbReference type="Pfam" id="PF01368">
    <property type="entry name" value="DHH"/>
    <property type="match status" value="1"/>
</dbReference>
<dbReference type="EMBL" id="QJKI01000025">
    <property type="protein sequence ID" value="PXX75773.1"/>
    <property type="molecule type" value="Genomic_DNA"/>
</dbReference>
<evidence type="ECO:0000259" key="8">
    <source>
        <dbReference type="Pfam" id="PF17768"/>
    </source>
</evidence>
<feature type="domain" description="DHHA1" evidence="7">
    <location>
        <begin position="352"/>
        <end position="447"/>
    </location>
</feature>
<dbReference type="Gene3D" id="3.90.1640.30">
    <property type="match status" value="1"/>
</dbReference>
<organism evidence="9 10">
    <name type="scientific">Rivihabitans pingtungensis</name>
    <dbReference type="NCBI Taxonomy" id="1054498"/>
    <lineage>
        <taxon>Bacteria</taxon>
        <taxon>Pseudomonadati</taxon>
        <taxon>Pseudomonadota</taxon>
        <taxon>Betaproteobacteria</taxon>
        <taxon>Neisseriales</taxon>
        <taxon>Aquaspirillaceae</taxon>
        <taxon>Rivihabitans</taxon>
    </lineage>
</organism>
<dbReference type="RefSeq" id="WP_110391811.1">
    <property type="nucleotide sequence ID" value="NZ_QJKI01000025.1"/>
</dbReference>
<dbReference type="InterPro" id="IPR038763">
    <property type="entry name" value="DHH_sf"/>
</dbReference>
<evidence type="ECO:0000313" key="10">
    <source>
        <dbReference type="Proteomes" id="UP000247555"/>
    </source>
</evidence>
<evidence type="ECO:0000256" key="3">
    <source>
        <dbReference type="ARBA" id="ARBA00022722"/>
    </source>
</evidence>
<dbReference type="Pfam" id="PF17768">
    <property type="entry name" value="RecJ_OB"/>
    <property type="match status" value="1"/>
</dbReference>
<protein>
    <recommendedName>
        <fullName evidence="2">Single-stranded-DNA-specific exonuclease RecJ</fullName>
    </recommendedName>
</protein>
<keyword evidence="4" id="KW-0378">Hydrolase</keyword>
<proteinExistence type="inferred from homology"/>
<dbReference type="InterPro" id="IPR004610">
    <property type="entry name" value="RecJ"/>
</dbReference>
<dbReference type="AlphaFoldDB" id="A0A318KDN4"/>
<dbReference type="FunFam" id="3.90.1640.30:FF:000001">
    <property type="entry name" value="Single-stranded-DNA-specific exonuclease RecJ"/>
    <property type="match status" value="1"/>
</dbReference>
<dbReference type="Pfam" id="PF02272">
    <property type="entry name" value="DHHA1"/>
    <property type="match status" value="1"/>
</dbReference>
<evidence type="ECO:0000256" key="1">
    <source>
        <dbReference type="ARBA" id="ARBA00005915"/>
    </source>
</evidence>
<dbReference type="PANTHER" id="PTHR30255">
    <property type="entry name" value="SINGLE-STRANDED-DNA-SPECIFIC EXONUCLEASE RECJ"/>
    <property type="match status" value="1"/>
</dbReference>
<sequence>MTAIAVRAAPEDARLALQAQGLPPLFSRLFAARGVARAEQLDYSLKRLLPYHTLKDIGPAAVRLADAIARQERLLVVADYDADGATACALAVRGLRRLGGVVEFIVPNRFEYGYGLTPEIVELAAQRRPDLLITVDNGVASVAGVQAARRHGMDVLITDHHLAGDELPDALIVNPNQPGCQFPSKHLAGVGVMFYVLMALRAELRQHGAFAHGDEPNLADWLDLVALGTVADVVKLDDNNRILVEQGLRRMRAGRACAGVNALFAASGRQARRASTVDLGFMLGPRLNAAGRLDDMSLGIACLLADDGAHALALAGELDRLNKERRHIEAGMQEEALAHLAGVDPQGRSTLCLYREDWHQGVVGIVASRLKDRFHRPTLVFAPGDEGEVKGSGRSIPGFHLRDALDRVAKQQPDLLRKFGGHAMAAGVTLAEADLPRFIAAFEAVAQDWLTPAQLTRTIETDGSLAVRDIAMDTADQLAAQVWGQGFPPPSFHDQFRVLDQRRVGERHLKLKLGRDGGEFDAMLFNCPDWLPARVDVVYQLNVNEWRGERNLQLMVDNWQPAA</sequence>
<dbReference type="InterPro" id="IPR041122">
    <property type="entry name" value="RecJ_OB"/>
</dbReference>
<dbReference type="OrthoDB" id="9809852at2"/>